<dbReference type="AlphaFoldDB" id="A0A3P7ML99"/>
<protein>
    <recommendedName>
        <fullName evidence="3">Reverse transcriptase domain-containing protein</fullName>
    </recommendedName>
</protein>
<gene>
    <name evidence="1" type="ORF">DILT_LOCUS14989</name>
</gene>
<proteinExistence type="predicted"/>
<evidence type="ECO:0008006" key="3">
    <source>
        <dbReference type="Google" id="ProtNLM"/>
    </source>
</evidence>
<feature type="non-terminal residue" evidence="1">
    <location>
        <position position="65"/>
    </location>
</feature>
<reference evidence="1 2" key="1">
    <citation type="submission" date="2018-11" db="EMBL/GenBank/DDBJ databases">
        <authorList>
            <consortium name="Pathogen Informatics"/>
        </authorList>
    </citation>
    <scope>NUCLEOTIDE SEQUENCE [LARGE SCALE GENOMIC DNA]</scope>
</reference>
<evidence type="ECO:0000313" key="1">
    <source>
        <dbReference type="EMBL" id="VDN27340.1"/>
    </source>
</evidence>
<sequence>MGELAVLEGVVAGSGLVSGAPKVVQARETFYYQQPTAVCFVDFAAAFDPILRESLWRIMELDGVP</sequence>
<accession>A0A3P7ML99</accession>
<name>A0A3P7ML99_DIBLA</name>
<keyword evidence="2" id="KW-1185">Reference proteome</keyword>
<dbReference type="Proteomes" id="UP000281553">
    <property type="component" value="Unassembled WGS sequence"/>
</dbReference>
<dbReference type="EMBL" id="UYRU01076775">
    <property type="protein sequence ID" value="VDN27340.1"/>
    <property type="molecule type" value="Genomic_DNA"/>
</dbReference>
<evidence type="ECO:0000313" key="2">
    <source>
        <dbReference type="Proteomes" id="UP000281553"/>
    </source>
</evidence>
<organism evidence="1 2">
    <name type="scientific">Dibothriocephalus latus</name>
    <name type="common">Fish tapeworm</name>
    <name type="synonym">Diphyllobothrium latum</name>
    <dbReference type="NCBI Taxonomy" id="60516"/>
    <lineage>
        <taxon>Eukaryota</taxon>
        <taxon>Metazoa</taxon>
        <taxon>Spiralia</taxon>
        <taxon>Lophotrochozoa</taxon>
        <taxon>Platyhelminthes</taxon>
        <taxon>Cestoda</taxon>
        <taxon>Eucestoda</taxon>
        <taxon>Diphyllobothriidea</taxon>
        <taxon>Diphyllobothriidae</taxon>
        <taxon>Dibothriocephalus</taxon>
    </lineage>
</organism>